<protein>
    <recommendedName>
        <fullName evidence="3">DUF4258 domain-containing protein</fullName>
    </recommendedName>
</protein>
<dbReference type="EMBL" id="BJZO01000017">
    <property type="protein sequence ID" value="GEO80811.1"/>
    <property type="molecule type" value="Genomic_DNA"/>
</dbReference>
<evidence type="ECO:0008006" key="3">
    <source>
        <dbReference type="Google" id="ProtNLM"/>
    </source>
</evidence>
<reference evidence="1 2" key="1">
    <citation type="submission" date="2019-07" db="EMBL/GenBank/DDBJ databases">
        <title>Whole genome shotgun sequence of Rhodospirillum oryzae NBRC 107573.</title>
        <authorList>
            <person name="Hosoyama A."/>
            <person name="Uohara A."/>
            <person name="Ohji S."/>
            <person name="Ichikawa N."/>
        </authorList>
    </citation>
    <scope>NUCLEOTIDE SEQUENCE [LARGE SCALE GENOMIC DNA]</scope>
    <source>
        <strain evidence="1 2">NBRC 107573</strain>
    </source>
</reference>
<evidence type="ECO:0000313" key="2">
    <source>
        <dbReference type="Proteomes" id="UP000321567"/>
    </source>
</evidence>
<dbReference type="Pfam" id="PF14076">
    <property type="entry name" value="DUF4258"/>
    <property type="match status" value="1"/>
</dbReference>
<comment type="caution">
    <text evidence="1">The sequence shown here is derived from an EMBL/GenBank/DDBJ whole genome shotgun (WGS) entry which is preliminary data.</text>
</comment>
<proteinExistence type="predicted"/>
<dbReference type="OrthoDB" id="9882187at2"/>
<evidence type="ECO:0000313" key="1">
    <source>
        <dbReference type="EMBL" id="GEO80811.1"/>
    </source>
</evidence>
<accession>A0A512H5V6</accession>
<name>A0A512H5V6_9PROT</name>
<dbReference type="RefSeq" id="WP_147162862.1">
    <property type="nucleotide sequence ID" value="NZ_BJZO01000017.1"/>
</dbReference>
<keyword evidence="2" id="KW-1185">Reference proteome</keyword>
<organism evidence="1 2">
    <name type="scientific">Pararhodospirillum oryzae</name>
    <dbReference type="NCBI Taxonomy" id="478448"/>
    <lineage>
        <taxon>Bacteria</taxon>
        <taxon>Pseudomonadati</taxon>
        <taxon>Pseudomonadota</taxon>
        <taxon>Alphaproteobacteria</taxon>
        <taxon>Rhodospirillales</taxon>
        <taxon>Rhodospirillaceae</taxon>
        <taxon>Pararhodospirillum</taxon>
    </lineage>
</organism>
<dbReference type="AlphaFoldDB" id="A0A512H5V6"/>
<sequence>MARRNVPTPIFPAHTKRLHALVSAHDCGFKYTFHALEEMTKADILRNDVEYVLRRATVQKVEQNQFEETWNCVGSDMDERRLEIVVVAYEREIKIKIITAWVRRP</sequence>
<dbReference type="InterPro" id="IPR025354">
    <property type="entry name" value="DUF4258"/>
</dbReference>
<dbReference type="Proteomes" id="UP000321567">
    <property type="component" value="Unassembled WGS sequence"/>
</dbReference>
<gene>
    <name evidence="1" type="ORF">ROR02_09420</name>
</gene>